<comment type="similarity">
    <text evidence="2 7">Belongs to the flavodoxin family.</text>
</comment>
<feature type="domain" description="Flavodoxin-like" evidence="8">
    <location>
        <begin position="4"/>
        <end position="140"/>
    </location>
</feature>
<dbReference type="InterPro" id="IPR010087">
    <property type="entry name" value="Flav_short"/>
</dbReference>
<dbReference type="NCBIfam" id="NF004049">
    <property type="entry name" value="PRK05568.1"/>
    <property type="match status" value="1"/>
</dbReference>
<dbReference type="InterPro" id="IPR001226">
    <property type="entry name" value="Flavodoxin_CS"/>
</dbReference>
<keyword evidence="3 7" id="KW-0813">Transport</keyword>
<dbReference type="GO" id="GO:0009055">
    <property type="term" value="F:electron transfer activity"/>
    <property type="evidence" value="ECO:0007669"/>
    <property type="project" value="UniProtKB-UniRule"/>
</dbReference>
<reference evidence="10" key="1">
    <citation type="submission" date="2016-11" db="EMBL/GenBank/DDBJ databases">
        <authorList>
            <person name="Varghese N."/>
            <person name="Submissions S."/>
        </authorList>
    </citation>
    <scope>NUCLEOTIDE SEQUENCE [LARGE SCALE GENOMIC DNA]</scope>
    <source>
        <strain evidence="10">DSM 18095</strain>
    </source>
</reference>
<dbReference type="InterPro" id="IPR008254">
    <property type="entry name" value="Flavodoxin/NO_synth"/>
</dbReference>
<dbReference type="GO" id="GO:0016651">
    <property type="term" value="F:oxidoreductase activity, acting on NAD(P)H"/>
    <property type="evidence" value="ECO:0007669"/>
    <property type="project" value="UniProtKB-ARBA"/>
</dbReference>
<protein>
    <recommendedName>
        <fullName evidence="7">Flavodoxin</fullName>
    </recommendedName>
</protein>
<evidence type="ECO:0000256" key="5">
    <source>
        <dbReference type="ARBA" id="ARBA00022643"/>
    </source>
</evidence>
<evidence type="ECO:0000256" key="2">
    <source>
        <dbReference type="ARBA" id="ARBA00005267"/>
    </source>
</evidence>
<evidence type="ECO:0000256" key="4">
    <source>
        <dbReference type="ARBA" id="ARBA00022630"/>
    </source>
</evidence>
<evidence type="ECO:0000256" key="1">
    <source>
        <dbReference type="ARBA" id="ARBA00001917"/>
    </source>
</evidence>
<comment type="cofactor">
    <cofactor evidence="1 7">
        <name>FMN</name>
        <dbReference type="ChEBI" id="CHEBI:58210"/>
    </cofactor>
</comment>
<evidence type="ECO:0000313" key="9">
    <source>
        <dbReference type="EMBL" id="SHE47324.1"/>
    </source>
</evidence>
<evidence type="ECO:0000256" key="3">
    <source>
        <dbReference type="ARBA" id="ARBA00022448"/>
    </source>
</evidence>
<organism evidence="9 10">
    <name type="scientific">Tissierella praeacuta DSM 18095</name>
    <dbReference type="NCBI Taxonomy" id="1123404"/>
    <lineage>
        <taxon>Bacteria</taxon>
        <taxon>Bacillati</taxon>
        <taxon>Bacillota</taxon>
        <taxon>Tissierellia</taxon>
        <taxon>Tissierellales</taxon>
        <taxon>Tissierellaceae</taxon>
        <taxon>Tissierella</taxon>
    </lineage>
</organism>
<sequence>MKKVSIIYWTGTGNTEAMANLIANGAKEKDSEVKLIPVSNAKSQDVLDADILLLGSPSMGSEAIEEDEMEPFVESIKDIVKDKIVGLFGSYDWGDGEWMRNWVERMNSYGAKVFEEGCIVNLSPEGEEADKCIDYGRRIIG</sequence>
<dbReference type="PROSITE" id="PS00201">
    <property type="entry name" value="FLAVODOXIN"/>
    <property type="match status" value="1"/>
</dbReference>
<dbReference type="Pfam" id="PF00258">
    <property type="entry name" value="Flavodoxin_1"/>
    <property type="match status" value="1"/>
</dbReference>
<keyword evidence="5 7" id="KW-0288">FMN</keyword>
<evidence type="ECO:0000256" key="6">
    <source>
        <dbReference type="ARBA" id="ARBA00022982"/>
    </source>
</evidence>
<dbReference type="NCBIfam" id="TIGR01753">
    <property type="entry name" value="flav_short"/>
    <property type="match status" value="1"/>
</dbReference>
<comment type="function">
    <text evidence="7">Low-potential electron donor to a number of redox enzymes.</text>
</comment>
<dbReference type="Gene3D" id="3.40.50.360">
    <property type="match status" value="1"/>
</dbReference>
<accession>A0A1M4TSF5</accession>
<keyword evidence="6 7" id="KW-0249">Electron transport</keyword>
<proteinExistence type="inferred from homology"/>
<dbReference type="GO" id="GO:0010181">
    <property type="term" value="F:FMN binding"/>
    <property type="evidence" value="ECO:0007669"/>
    <property type="project" value="UniProtKB-UniRule"/>
</dbReference>
<gene>
    <name evidence="9" type="ORF">SAMN02745784_00827</name>
</gene>
<dbReference type="EMBL" id="FQTY01000002">
    <property type="protein sequence ID" value="SHE47324.1"/>
    <property type="molecule type" value="Genomic_DNA"/>
</dbReference>
<evidence type="ECO:0000313" key="10">
    <source>
        <dbReference type="Proteomes" id="UP000184114"/>
    </source>
</evidence>
<keyword evidence="10" id="KW-1185">Reference proteome</keyword>
<dbReference type="Proteomes" id="UP000184114">
    <property type="component" value="Unassembled WGS sequence"/>
</dbReference>
<dbReference type="AlphaFoldDB" id="A0A1M4TSF5"/>
<name>A0A1M4TSF5_9FIRM</name>
<evidence type="ECO:0000256" key="7">
    <source>
        <dbReference type="RuleBase" id="RU367037"/>
    </source>
</evidence>
<dbReference type="SUPFAM" id="SSF52218">
    <property type="entry name" value="Flavoproteins"/>
    <property type="match status" value="1"/>
</dbReference>
<dbReference type="GeneID" id="90996330"/>
<dbReference type="STRING" id="1123404.SAMN02745784_00827"/>
<dbReference type="InterPro" id="IPR029039">
    <property type="entry name" value="Flavoprotein-like_sf"/>
</dbReference>
<evidence type="ECO:0000259" key="8">
    <source>
        <dbReference type="PROSITE" id="PS50902"/>
    </source>
</evidence>
<dbReference type="PANTHER" id="PTHR43717">
    <property type="entry name" value="ANAEROBIC NITRIC OXIDE REDUCTASE FLAVORUBREDOXIN"/>
    <property type="match status" value="1"/>
</dbReference>
<keyword evidence="4 7" id="KW-0285">Flavoprotein</keyword>
<dbReference type="PANTHER" id="PTHR43717:SF1">
    <property type="entry name" value="ANAEROBIC NITRIC OXIDE REDUCTASE FLAVORUBREDOXIN"/>
    <property type="match status" value="1"/>
</dbReference>
<dbReference type="RefSeq" id="WP_072973412.1">
    <property type="nucleotide sequence ID" value="NZ_FQTY01000002.1"/>
</dbReference>
<dbReference type="PROSITE" id="PS50902">
    <property type="entry name" value="FLAVODOXIN_LIKE"/>
    <property type="match status" value="1"/>
</dbReference>
<dbReference type="NCBIfam" id="NF004050">
    <property type="entry name" value="PRK05569.1"/>
    <property type="match status" value="1"/>
</dbReference>